<dbReference type="AlphaFoldDB" id="X1JST4"/>
<proteinExistence type="predicted"/>
<reference evidence="2" key="1">
    <citation type="journal article" date="2014" name="Front. Microbiol.">
        <title>High frequency of phylogenetically diverse reductive dehalogenase-homologous genes in deep subseafloor sedimentary metagenomes.</title>
        <authorList>
            <person name="Kawai M."/>
            <person name="Futagami T."/>
            <person name="Toyoda A."/>
            <person name="Takaki Y."/>
            <person name="Nishi S."/>
            <person name="Hori S."/>
            <person name="Arai W."/>
            <person name="Tsubouchi T."/>
            <person name="Morono Y."/>
            <person name="Uchiyama I."/>
            <person name="Ito T."/>
            <person name="Fujiyama A."/>
            <person name="Inagaki F."/>
            <person name="Takami H."/>
        </authorList>
    </citation>
    <scope>NUCLEOTIDE SEQUENCE</scope>
    <source>
        <strain evidence="2">Expedition CK06-06</strain>
    </source>
</reference>
<dbReference type="Gene3D" id="3.30.2010.10">
    <property type="entry name" value="Metalloproteases ('zincins'), catalytic domain"/>
    <property type="match status" value="1"/>
</dbReference>
<comment type="caution">
    <text evidence="2">The sequence shown here is derived from an EMBL/GenBank/DDBJ whole genome shotgun (WGS) entry which is preliminary data.</text>
</comment>
<dbReference type="EMBL" id="BARV01001517">
    <property type="protein sequence ID" value="GAH97122.1"/>
    <property type="molecule type" value="Genomic_DNA"/>
</dbReference>
<feature type="domain" description="YgjP-like metallopeptidase" evidence="1">
    <location>
        <begin position="84"/>
        <end position="183"/>
    </location>
</feature>
<evidence type="ECO:0000259" key="1">
    <source>
        <dbReference type="Pfam" id="PF01863"/>
    </source>
</evidence>
<accession>X1JST4</accession>
<evidence type="ECO:0000313" key="2">
    <source>
        <dbReference type="EMBL" id="GAH97122.1"/>
    </source>
</evidence>
<feature type="non-terminal residue" evidence="2">
    <location>
        <position position="186"/>
    </location>
</feature>
<dbReference type="CDD" id="cd07344">
    <property type="entry name" value="M48_yhfN_like"/>
    <property type="match status" value="1"/>
</dbReference>
<dbReference type="PANTHER" id="PTHR30399">
    <property type="entry name" value="UNCHARACTERIZED PROTEIN YGJP"/>
    <property type="match status" value="1"/>
</dbReference>
<name>X1JST4_9ZZZZ</name>
<sequence>MADSNTVLIDGVGPVLFERSKRAKHVNISVKPFKGVHVAVPDGLSFKKAEEFVQAKTDWIQRHLFRMKLYEEKSQLALDTSVDIDRSRAKRKLTRRLKHLAGKHGYTYNRVFIRNQKTRWGSCSHKNNISLNMKIIRLPEELMDYVIMHELAHTRFKNHNNNFWAELNRLVGNGKGMASRLREYGV</sequence>
<protein>
    <recommendedName>
        <fullName evidence="1">YgjP-like metallopeptidase domain-containing protein</fullName>
    </recommendedName>
</protein>
<dbReference type="InterPro" id="IPR053136">
    <property type="entry name" value="UTP_pyrophosphatase-like"/>
</dbReference>
<dbReference type="InterPro" id="IPR002725">
    <property type="entry name" value="YgjP-like_metallopeptidase"/>
</dbReference>
<organism evidence="2">
    <name type="scientific">marine sediment metagenome</name>
    <dbReference type="NCBI Taxonomy" id="412755"/>
    <lineage>
        <taxon>unclassified sequences</taxon>
        <taxon>metagenomes</taxon>
        <taxon>ecological metagenomes</taxon>
    </lineage>
</organism>
<dbReference type="PANTHER" id="PTHR30399:SF1">
    <property type="entry name" value="UTP PYROPHOSPHATASE"/>
    <property type="match status" value="1"/>
</dbReference>
<feature type="domain" description="YgjP-like metallopeptidase" evidence="1">
    <location>
        <begin position="24"/>
        <end position="70"/>
    </location>
</feature>
<dbReference type="Pfam" id="PF01863">
    <property type="entry name" value="YgjP-like"/>
    <property type="match status" value="2"/>
</dbReference>
<gene>
    <name evidence="2" type="ORF">S06H3_04346</name>
</gene>